<feature type="transmembrane region" description="Helical" evidence="9">
    <location>
        <begin position="250"/>
        <end position="274"/>
    </location>
</feature>
<dbReference type="GO" id="GO:0009401">
    <property type="term" value="P:phosphoenolpyruvate-dependent sugar phosphotransferase system"/>
    <property type="evidence" value="ECO:0007669"/>
    <property type="project" value="UniProtKB-KW"/>
</dbReference>
<feature type="domain" description="PTS EIIC type-2" evidence="10">
    <location>
        <begin position="8"/>
        <end position="443"/>
    </location>
</feature>
<keyword evidence="5" id="KW-0598">Phosphotransferase system</keyword>
<protein>
    <submittedName>
        <fullName evidence="11">PTS galactitol transporter subunit IIC</fullName>
    </submittedName>
</protein>
<keyword evidence="7 9" id="KW-1133">Transmembrane helix</keyword>
<feature type="transmembrane region" description="Helical" evidence="9">
    <location>
        <begin position="12"/>
        <end position="31"/>
    </location>
</feature>
<dbReference type="PIRSF" id="PIRSF006304">
    <property type="entry name" value="GatC"/>
    <property type="match status" value="1"/>
</dbReference>
<organism evidence="11 12">
    <name type="scientific">Irregularibacter muris</name>
    <dbReference type="NCBI Taxonomy" id="1796619"/>
    <lineage>
        <taxon>Bacteria</taxon>
        <taxon>Bacillati</taxon>
        <taxon>Bacillota</taxon>
        <taxon>Clostridia</taxon>
        <taxon>Eubacteriales</taxon>
        <taxon>Eubacteriaceae</taxon>
        <taxon>Irregularibacter</taxon>
    </lineage>
</organism>
<keyword evidence="2" id="KW-0813">Transport</keyword>
<evidence type="ECO:0000256" key="7">
    <source>
        <dbReference type="ARBA" id="ARBA00022989"/>
    </source>
</evidence>
<feature type="transmembrane region" description="Helical" evidence="9">
    <location>
        <begin position="136"/>
        <end position="158"/>
    </location>
</feature>
<evidence type="ECO:0000313" key="11">
    <source>
        <dbReference type="EMBL" id="MCR1898428.1"/>
    </source>
</evidence>
<feature type="transmembrane region" description="Helical" evidence="9">
    <location>
        <begin position="94"/>
        <end position="115"/>
    </location>
</feature>
<keyword evidence="12" id="KW-1185">Reference proteome</keyword>
<feature type="transmembrane region" description="Helical" evidence="9">
    <location>
        <begin position="220"/>
        <end position="238"/>
    </location>
</feature>
<reference evidence="11" key="1">
    <citation type="submission" date="2022-07" db="EMBL/GenBank/DDBJ databases">
        <title>Enhanced cultured diversity of the mouse gut microbiota enables custom-made synthetic communities.</title>
        <authorList>
            <person name="Afrizal A."/>
        </authorList>
    </citation>
    <scope>NUCLEOTIDE SEQUENCE</scope>
    <source>
        <strain evidence="11">DSM 28593</strain>
    </source>
</reference>
<evidence type="ECO:0000313" key="12">
    <source>
        <dbReference type="Proteomes" id="UP001205748"/>
    </source>
</evidence>
<dbReference type="PANTHER" id="PTHR37324:SF2">
    <property type="entry name" value="PTS SYSTEM GALACTITOL-SPECIFIC EIIC COMPONENT"/>
    <property type="match status" value="1"/>
</dbReference>
<feature type="transmembrane region" description="Helical" evidence="9">
    <location>
        <begin position="43"/>
        <end position="63"/>
    </location>
</feature>
<evidence type="ECO:0000256" key="2">
    <source>
        <dbReference type="ARBA" id="ARBA00022448"/>
    </source>
</evidence>
<proteinExistence type="predicted"/>
<evidence type="ECO:0000256" key="9">
    <source>
        <dbReference type="SAM" id="Phobius"/>
    </source>
</evidence>
<name>A0AAE3L3K7_9FIRM</name>
<dbReference type="EMBL" id="JANKAS010000003">
    <property type="protein sequence ID" value="MCR1898428.1"/>
    <property type="molecule type" value="Genomic_DNA"/>
</dbReference>
<evidence type="ECO:0000256" key="3">
    <source>
        <dbReference type="ARBA" id="ARBA00022475"/>
    </source>
</evidence>
<dbReference type="PROSITE" id="PS51104">
    <property type="entry name" value="PTS_EIIC_TYPE_2"/>
    <property type="match status" value="1"/>
</dbReference>
<dbReference type="InterPro" id="IPR013853">
    <property type="entry name" value="EIIC-GAT"/>
</dbReference>
<sequence length="456" mass="50091">MQIIQTLFDTILGLGSHIFLPIVIIILGLIVKLKLKDAISAGLTLGIAFIGMNTIMNFMFGFISPAAEAIVENTGLQLTSIDVGWSPVSSIAWAWPYAILLFPIQIIINIVMLAIGKTNTLNVDMWNVWNKVLTAVFVYYVSNNIVFALFIGAVQVVLELIMADVTQPQTYRLSNIPGVAFPHSMALINVFLNPFDQILRKIPFLNKELDVEVLKDKIGIFAENHVMGFVVGIVLGLASGYDWKGSLNLAVYLATALVLFPMVAKLFMQALAPISDAASEFMKKRFPGRDFYIGLDWPFLAGSSEIWVTLIILVPIILIISAILPGNTILPAGGLINVCVGAPLYILTGGHILRMIIIGAISTPIFLYAGTYFASTITNLALETGSYQLGAGQTISWATMESPGWRMVVAQFAEIFNGKFIGILLMAVYIALYVYFVMTFKKRNIQFEQEDALSEQ</sequence>
<dbReference type="Pfam" id="PF03611">
    <property type="entry name" value="EIIC-GAT"/>
    <property type="match status" value="1"/>
</dbReference>
<comment type="caution">
    <text evidence="11">The sequence shown here is derived from an EMBL/GenBank/DDBJ whole genome shotgun (WGS) entry which is preliminary data.</text>
</comment>
<keyword evidence="6 9" id="KW-0812">Transmembrane</keyword>
<evidence type="ECO:0000256" key="8">
    <source>
        <dbReference type="ARBA" id="ARBA00023136"/>
    </source>
</evidence>
<dbReference type="InterPro" id="IPR004703">
    <property type="entry name" value="PTS_sugar-sp_permease"/>
</dbReference>
<keyword evidence="4" id="KW-0762">Sugar transport</keyword>
<feature type="transmembrane region" description="Helical" evidence="9">
    <location>
        <begin position="329"/>
        <end position="348"/>
    </location>
</feature>
<keyword evidence="8 9" id="KW-0472">Membrane</keyword>
<evidence type="ECO:0000256" key="5">
    <source>
        <dbReference type="ARBA" id="ARBA00022683"/>
    </source>
</evidence>
<keyword evidence="3" id="KW-1003">Cell membrane</keyword>
<evidence type="ECO:0000256" key="6">
    <source>
        <dbReference type="ARBA" id="ARBA00022692"/>
    </source>
</evidence>
<dbReference type="AlphaFoldDB" id="A0AAE3L3K7"/>
<dbReference type="Proteomes" id="UP001205748">
    <property type="component" value="Unassembled WGS sequence"/>
</dbReference>
<feature type="transmembrane region" description="Helical" evidence="9">
    <location>
        <begin position="355"/>
        <end position="374"/>
    </location>
</feature>
<gene>
    <name evidence="11" type="ORF">NSA47_05415</name>
</gene>
<feature type="transmembrane region" description="Helical" evidence="9">
    <location>
        <begin position="295"/>
        <end position="323"/>
    </location>
</feature>
<evidence type="ECO:0000256" key="4">
    <source>
        <dbReference type="ARBA" id="ARBA00022597"/>
    </source>
</evidence>
<evidence type="ECO:0000259" key="10">
    <source>
        <dbReference type="PROSITE" id="PS51104"/>
    </source>
</evidence>
<dbReference type="PANTHER" id="PTHR37324">
    <property type="entry name" value="PTS SYSTEM GALACTITOL-SPECIFIC EIIC COMPONENT"/>
    <property type="match status" value="1"/>
</dbReference>
<comment type="subcellular location">
    <subcellularLocation>
        <location evidence="1">Cell membrane</location>
        <topology evidence="1">Multi-pass membrane protein</topology>
    </subcellularLocation>
</comment>
<accession>A0AAE3L3K7</accession>
<feature type="transmembrane region" description="Helical" evidence="9">
    <location>
        <begin position="420"/>
        <end position="438"/>
    </location>
</feature>
<dbReference type="GO" id="GO:0015577">
    <property type="term" value="F:galactitol transmembrane transporter activity"/>
    <property type="evidence" value="ECO:0007669"/>
    <property type="project" value="InterPro"/>
</dbReference>
<evidence type="ECO:0000256" key="1">
    <source>
        <dbReference type="ARBA" id="ARBA00004651"/>
    </source>
</evidence>
<dbReference type="InterPro" id="IPR013014">
    <property type="entry name" value="PTS_EIIC_2"/>
</dbReference>
<dbReference type="RefSeq" id="WP_257529896.1">
    <property type="nucleotide sequence ID" value="NZ_JANKAS010000003.1"/>
</dbReference>
<dbReference type="GO" id="GO:0005886">
    <property type="term" value="C:plasma membrane"/>
    <property type="evidence" value="ECO:0007669"/>
    <property type="project" value="UniProtKB-SubCell"/>
</dbReference>